<accession>A0A163CDM1</accession>
<keyword evidence="2" id="KW-1185">Reference proteome</keyword>
<organism evidence="1 2">
    <name type="scientific">Aquimarina aggregata</name>
    <dbReference type="NCBI Taxonomy" id="1642818"/>
    <lineage>
        <taxon>Bacteria</taxon>
        <taxon>Pseudomonadati</taxon>
        <taxon>Bacteroidota</taxon>
        <taxon>Flavobacteriia</taxon>
        <taxon>Flavobacteriales</taxon>
        <taxon>Flavobacteriaceae</taxon>
        <taxon>Aquimarina</taxon>
    </lineage>
</organism>
<dbReference type="EMBL" id="LQRT01000002">
    <property type="protein sequence ID" value="KZS42301.1"/>
    <property type="molecule type" value="Genomic_DNA"/>
</dbReference>
<comment type="caution">
    <text evidence="1">The sequence shown here is derived from an EMBL/GenBank/DDBJ whole genome shotgun (WGS) entry which is preliminary data.</text>
</comment>
<reference evidence="1 2" key="1">
    <citation type="submission" date="2016-01" db="EMBL/GenBank/DDBJ databases">
        <title>The draft genome sequence of Aquimarina sp. RZW4-3-2.</title>
        <authorList>
            <person name="Wang Y."/>
        </authorList>
    </citation>
    <scope>NUCLEOTIDE SEQUENCE [LARGE SCALE GENOMIC DNA]</scope>
    <source>
        <strain evidence="1 2">RZW4-3-2</strain>
    </source>
</reference>
<proteinExistence type="predicted"/>
<dbReference type="STRING" id="1642818.AWE51_02345"/>
<name>A0A163CDM1_9FLAO</name>
<gene>
    <name evidence="1" type="ORF">AWE51_02345</name>
</gene>
<protein>
    <recommendedName>
        <fullName evidence="3">Phage tail protein</fullName>
    </recommendedName>
</protein>
<evidence type="ECO:0008006" key="3">
    <source>
        <dbReference type="Google" id="ProtNLM"/>
    </source>
</evidence>
<dbReference type="AlphaFoldDB" id="A0A163CDM1"/>
<dbReference type="RefSeq" id="WP_066309787.1">
    <property type="nucleotide sequence ID" value="NZ_CANLSS010000001.1"/>
</dbReference>
<dbReference type="Proteomes" id="UP000076715">
    <property type="component" value="Unassembled WGS sequence"/>
</dbReference>
<sequence length="141" mass="15992">MSHLPLINGQRHSWSSIEVNLLDRIVTGITSISYDDTEMKENHYGAGNMPVHRGRGKYEANASMTLYNYEVEAIQAALPRGQRLMDSPPFDVKVSFLDESNAIITHVIRNCEFKSNNRNMSQGDTKIEVSIDLIVSHIEWN</sequence>
<evidence type="ECO:0000313" key="1">
    <source>
        <dbReference type="EMBL" id="KZS42301.1"/>
    </source>
</evidence>
<evidence type="ECO:0000313" key="2">
    <source>
        <dbReference type="Proteomes" id="UP000076715"/>
    </source>
</evidence>
<dbReference type="OrthoDB" id="880361at2"/>